<dbReference type="Pfam" id="PF20388">
    <property type="entry name" value="DUF6683"/>
    <property type="match status" value="1"/>
</dbReference>
<keyword evidence="1" id="KW-0732">Signal</keyword>
<dbReference type="RefSeq" id="WP_395818120.1">
    <property type="nucleotide sequence ID" value="NZ_CP043494.1"/>
</dbReference>
<dbReference type="EMBL" id="CP043494">
    <property type="protein sequence ID" value="WNG44716.1"/>
    <property type="molecule type" value="Genomic_DNA"/>
</dbReference>
<feature type="signal peptide" evidence="1">
    <location>
        <begin position="1"/>
        <end position="26"/>
    </location>
</feature>
<evidence type="ECO:0000256" key="1">
    <source>
        <dbReference type="SAM" id="SignalP"/>
    </source>
</evidence>
<evidence type="ECO:0000313" key="2">
    <source>
        <dbReference type="EMBL" id="WNG44716.1"/>
    </source>
</evidence>
<evidence type="ECO:0000313" key="3">
    <source>
        <dbReference type="Proteomes" id="UP001611383"/>
    </source>
</evidence>
<reference evidence="2 3" key="1">
    <citation type="submission" date="2019-08" db="EMBL/GenBank/DDBJ databases">
        <title>Archangium and Cystobacter genomes.</title>
        <authorList>
            <person name="Chen I.-C.K."/>
            <person name="Wielgoss S."/>
        </authorList>
    </citation>
    <scope>NUCLEOTIDE SEQUENCE [LARGE SCALE GENOMIC DNA]</scope>
    <source>
        <strain evidence="2 3">Cbm 6</strain>
    </source>
</reference>
<dbReference type="InterPro" id="IPR046505">
    <property type="entry name" value="DUF6683"/>
</dbReference>
<proteinExistence type="predicted"/>
<sequence length="248" mass="27357">MNHDSRALLAMLAACLLLGSSEPAGAQPLSPYRHYSSSLFITGNFKLSFPRQWGEPSAASGTSEESPTLSPVLLPLSVSSFRTVGNPVVPRRIASGVPGLVGEQRQQLEAALLELLKGYEHLLDQNDEQRLKNNLAGAFNFLFLSSYGVLKNGEELSEEQRESMLGQINACIAMRLKERRLSDREKQELYESAVLSGSIIRGLYNEGRDKGRAEQLKTARELAKTLLEQWMGLTIEKVRLDGNAVRIG</sequence>
<protein>
    <submittedName>
        <fullName evidence="2">Uncharacterized protein</fullName>
    </submittedName>
</protein>
<feature type="chain" id="PRO_5045741337" evidence="1">
    <location>
        <begin position="27"/>
        <end position="248"/>
    </location>
</feature>
<name>A0ABY9WLL6_9BACT</name>
<gene>
    <name evidence="2" type="ORF">F0U60_11905</name>
</gene>
<accession>A0ABY9WLL6</accession>
<organism evidence="2 3">
    <name type="scientific">Archangium minus</name>
    <dbReference type="NCBI Taxonomy" id="83450"/>
    <lineage>
        <taxon>Bacteria</taxon>
        <taxon>Pseudomonadati</taxon>
        <taxon>Myxococcota</taxon>
        <taxon>Myxococcia</taxon>
        <taxon>Myxococcales</taxon>
        <taxon>Cystobacterineae</taxon>
        <taxon>Archangiaceae</taxon>
        <taxon>Archangium</taxon>
    </lineage>
</organism>
<dbReference type="Proteomes" id="UP001611383">
    <property type="component" value="Chromosome"/>
</dbReference>
<keyword evidence="3" id="KW-1185">Reference proteome</keyword>